<evidence type="ECO:0000313" key="2">
    <source>
        <dbReference type="EMBL" id="CAF4335293.1"/>
    </source>
</evidence>
<protein>
    <submittedName>
        <fullName evidence="1">Uncharacterized protein</fullName>
    </submittedName>
</protein>
<gene>
    <name evidence="1" type="ORF">GPM918_LOCUS35285</name>
    <name evidence="2" type="ORF">SRO942_LOCUS36000</name>
</gene>
<evidence type="ECO:0000313" key="1">
    <source>
        <dbReference type="EMBL" id="CAF1466255.1"/>
    </source>
</evidence>
<sequence>MENRMSMLRAVKSVIRRGIKADISEQFDIGKTFFWWSQQKQSDNLQQLEMAAILAVGNENVSSSSAYRSR</sequence>
<dbReference type="Proteomes" id="UP000663829">
    <property type="component" value="Unassembled WGS sequence"/>
</dbReference>
<name>A0A815QPN2_9BILA</name>
<proteinExistence type="predicted"/>
<comment type="caution">
    <text evidence="1">The sequence shown here is derived from an EMBL/GenBank/DDBJ whole genome shotgun (WGS) entry which is preliminary data.</text>
</comment>
<dbReference type="Proteomes" id="UP000681722">
    <property type="component" value="Unassembled WGS sequence"/>
</dbReference>
<organism evidence="1 3">
    <name type="scientific">Didymodactylos carnosus</name>
    <dbReference type="NCBI Taxonomy" id="1234261"/>
    <lineage>
        <taxon>Eukaryota</taxon>
        <taxon>Metazoa</taxon>
        <taxon>Spiralia</taxon>
        <taxon>Gnathifera</taxon>
        <taxon>Rotifera</taxon>
        <taxon>Eurotatoria</taxon>
        <taxon>Bdelloidea</taxon>
        <taxon>Philodinida</taxon>
        <taxon>Philodinidae</taxon>
        <taxon>Didymodactylos</taxon>
    </lineage>
</organism>
<reference evidence="1" key="1">
    <citation type="submission" date="2021-02" db="EMBL/GenBank/DDBJ databases">
        <authorList>
            <person name="Nowell W R."/>
        </authorList>
    </citation>
    <scope>NUCLEOTIDE SEQUENCE</scope>
</reference>
<dbReference type="EMBL" id="CAJOBC010085761">
    <property type="protein sequence ID" value="CAF4335293.1"/>
    <property type="molecule type" value="Genomic_DNA"/>
</dbReference>
<keyword evidence="3" id="KW-1185">Reference proteome</keyword>
<evidence type="ECO:0000313" key="3">
    <source>
        <dbReference type="Proteomes" id="UP000663829"/>
    </source>
</evidence>
<dbReference type="EMBL" id="CAJNOQ010020299">
    <property type="protein sequence ID" value="CAF1466255.1"/>
    <property type="molecule type" value="Genomic_DNA"/>
</dbReference>
<dbReference type="AlphaFoldDB" id="A0A815QPN2"/>
<accession>A0A815QPN2</accession>
<feature type="non-terminal residue" evidence="1">
    <location>
        <position position="1"/>
    </location>
</feature>